<dbReference type="STRING" id="215200.SAMN05216454_11611"/>
<organism evidence="1 2">
    <name type="scientific">Peptostreptococcus russellii</name>
    <dbReference type="NCBI Taxonomy" id="215200"/>
    <lineage>
        <taxon>Bacteria</taxon>
        <taxon>Bacillati</taxon>
        <taxon>Bacillota</taxon>
        <taxon>Clostridia</taxon>
        <taxon>Peptostreptococcales</taxon>
        <taxon>Peptostreptococcaceae</taxon>
        <taxon>Peptostreptococcus</taxon>
    </lineage>
</organism>
<dbReference type="CDD" id="cd06561">
    <property type="entry name" value="AlkD_like"/>
    <property type="match status" value="1"/>
</dbReference>
<dbReference type="InterPro" id="IPR014825">
    <property type="entry name" value="DNA_alkylation"/>
</dbReference>
<dbReference type="Proteomes" id="UP000199512">
    <property type="component" value="Unassembled WGS sequence"/>
</dbReference>
<dbReference type="EMBL" id="FODF01000016">
    <property type="protein sequence ID" value="SEN82755.1"/>
    <property type="molecule type" value="Genomic_DNA"/>
</dbReference>
<name>A0A1H8JQG6_9FIRM</name>
<gene>
    <name evidence="1" type="ORF">SAMN05216454_11611</name>
</gene>
<dbReference type="PANTHER" id="PTHR34070">
    <property type="entry name" value="ARMADILLO-TYPE FOLD"/>
    <property type="match status" value="1"/>
</dbReference>
<dbReference type="PANTHER" id="PTHR34070:SF1">
    <property type="entry name" value="DNA ALKYLATION REPAIR PROTEIN"/>
    <property type="match status" value="1"/>
</dbReference>
<accession>A0A1H8JQG6</accession>
<dbReference type="Gene3D" id="1.25.10.90">
    <property type="match status" value="1"/>
</dbReference>
<reference evidence="1 2" key="1">
    <citation type="submission" date="2016-10" db="EMBL/GenBank/DDBJ databases">
        <authorList>
            <person name="de Groot N.N."/>
        </authorList>
    </citation>
    <scope>NUCLEOTIDE SEQUENCE [LARGE SCALE GENOMIC DNA]</scope>
    <source>
        <strain evidence="1 2">Calf135</strain>
    </source>
</reference>
<dbReference type="AlphaFoldDB" id="A0A1H8JQG6"/>
<protein>
    <submittedName>
        <fullName evidence="1">3-methyladenine DNA glycosylase AlkD</fullName>
    </submittedName>
</protein>
<dbReference type="SUPFAM" id="SSF48371">
    <property type="entry name" value="ARM repeat"/>
    <property type="match status" value="1"/>
</dbReference>
<dbReference type="Pfam" id="PF08713">
    <property type="entry name" value="DNA_alkylation"/>
    <property type="match status" value="1"/>
</dbReference>
<proteinExistence type="predicted"/>
<sequence>MIKKKHYYTEIIKKEGSMSDSYSIDSLREELFNLQDLKYRDFNSKLIPTVDIETMIGVRSAELKKLAKKIYKTDFAREFLKDLPHKYYDEYILHVHIVNLMKNYEESIQYIEEILPYIDNWAVCDSLGPKILKKHPEEVYEKILEWIEDEKTYTIRFGIVTLMSNYLDEYYKNEHLDIVSNIKSNEYYINMAIAWYFSYALIKQYEDAIEIIRLVKMDKFVHNKSIQKAVESLRVSKERKDYLKTLKKK</sequence>
<keyword evidence="2" id="KW-1185">Reference proteome</keyword>
<evidence type="ECO:0000313" key="2">
    <source>
        <dbReference type="Proteomes" id="UP000199512"/>
    </source>
</evidence>
<evidence type="ECO:0000313" key="1">
    <source>
        <dbReference type="EMBL" id="SEN82755.1"/>
    </source>
</evidence>
<dbReference type="InterPro" id="IPR016024">
    <property type="entry name" value="ARM-type_fold"/>
</dbReference>